<proteinExistence type="predicted"/>
<dbReference type="RefSeq" id="WP_179549678.1">
    <property type="nucleotide sequence ID" value="NZ_JACCFI010000001.1"/>
</dbReference>
<evidence type="ECO:0000313" key="5">
    <source>
        <dbReference type="EMBL" id="NYG19392.1"/>
    </source>
</evidence>
<dbReference type="Proteomes" id="UP000549066">
    <property type="component" value="Unassembled WGS sequence"/>
</dbReference>
<dbReference type="AlphaFoldDB" id="A0A852WMN4"/>
<feature type="transmembrane region" description="Helical" evidence="2">
    <location>
        <begin position="12"/>
        <end position="34"/>
    </location>
</feature>
<feature type="transmembrane region" description="Helical" evidence="2">
    <location>
        <begin position="221"/>
        <end position="242"/>
    </location>
</feature>
<dbReference type="InterPro" id="IPR021878">
    <property type="entry name" value="TgpA_N"/>
</dbReference>
<protein>
    <recommendedName>
        <fullName evidence="7">Transglutaminase domain-containing protein</fullName>
    </recommendedName>
</protein>
<keyword evidence="6" id="KW-1185">Reference proteome</keyword>
<dbReference type="Gene3D" id="3.10.620.30">
    <property type="match status" value="1"/>
</dbReference>
<feature type="transmembrane region" description="Helical" evidence="2">
    <location>
        <begin position="156"/>
        <end position="176"/>
    </location>
</feature>
<evidence type="ECO:0000256" key="2">
    <source>
        <dbReference type="SAM" id="Phobius"/>
    </source>
</evidence>
<keyword evidence="2" id="KW-0472">Membrane</keyword>
<feature type="transmembrane region" description="Helical" evidence="2">
    <location>
        <begin position="130"/>
        <end position="149"/>
    </location>
</feature>
<organism evidence="5 6">
    <name type="scientific">Agromyces hippuratus</name>
    <dbReference type="NCBI Taxonomy" id="286438"/>
    <lineage>
        <taxon>Bacteria</taxon>
        <taxon>Bacillati</taxon>
        <taxon>Actinomycetota</taxon>
        <taxon>Actinomycetes</taxon>
        <taxon>Micrococcales</taxon>
        <taxon>Microbacteriaceae</taxon>
        <taxon>Agromyces</taxon>
    </lineage>
</organism>
<dbReference type="Pfam" id="PF01841">
    <property type="entry name" value="Transglut_core"/>
    <property type="match status" value="1"/>
</dbReference>
<reference evidence="5 6" key="1">
    <citation type="submission" date="2020-07" db="EMBL/GenBank/DDBJ databases">
        <title>Sequencing the genomes of 1000 actinobacteria strains.</title>
        <authorList>
            <person name="Klenk H.-P."/>
        </authorList>
    </citation>
    <scope>NUCLEOTIDE SEQUENCE [LARGE SCALE GENOMIC DNA]</scope>
    <source>
        <strain evidence="5 6">DSM 8598</strain>
    </source>
</reference>
<dbReference type="InterPro" id="IPR002931">
    <property type="entry name" value="Transglutaminase-like"/>
</dbReference>
<dbReference type="PANTHER" id="PTHR42736">
    <property type="entry name" value="PROTEIN-GLUTAMINE GAMMA-GLUTAMYLTRANSFERASE"/>
    <property type="match status" value="1"/>
</dbReference>
<keyword evidence="2" id="KW-1133">Transmembrane helix</keyword>
<accession>A0A852WMN4</accession>
<dbReference type="InterPro" id="IPR038765">
    <property type="entry name" value="Papain-like_cys_pep_sf"/>
</dbReference>
<keyword evidence="2" id="KW-0812">Transmembrane</keyword>
<feature type="compositionally biased region" description="Acidic residues" evidence="1">
    <location>
        <begin position="612"/>
        <end position="625"/>
    </location>
</feature>
<dbReference type="Pfam" id="PF11992">
    <property type="entry name" value="TgpA_N"/>
    <property type="match status" value="1"/>
</dbReference>
<dbReference type="InterPro" id="IPR052901">
    <property type="entry name" value="Bact_TGase-like"/>
</dbReference>
<feature type="transmembrane region" description="Helical" evidence="2">
    <location>
        <begin position="182"/>
        <end position="200"/>
    </location>
</feature>
<sequence>MTARVPAGARRFGPTLVTGVLVVAMLAAAMLPWWPVYESPAFLVAAAVAIAAGVAIGVIGARFRLPSWIIVLSVFGAYLVLGVPAAVPGAAIGGILPTPSGIVELLAGAALSWKQLVTISVPVGSYQALLVPPFLLGLVTATAAISIALRSRRPAAAALPPAVLLIAGIALGVVHSALAVEAGIAFLITAVAWLVRVAIADRRAITSGRRVEAALTDARRVLGASALVAIAVVGATAASVALPVPPRNVVRAELQPPFEPRQHDSPLAGFRAAFDEDVADDVMLDVRGLPEGAGLRMAALDSYDGIVYTVGGADTASASGRFTRVPYRLDQSGVSGDTEPAAIEVEVEGYADVWVPGVGRLERMTFGGPRAELLTESFFYNEVTSTGAVQRPLQSGDRYAATSVVPVAPEELAELSPGSSVLPAAPEMPEKLAQLLDEWAPSSGEPGVRLQALIEGFHANGYVSHGLGEVTSRSGHSLDRLHDLATERPMVGDGEQYAVAAALMARRIGFPARVVVGYLPGGAEEAAAIAGATEPGESDVESDPVPDGVTRFVSGDKQAWIEVQRADGAWITVDPNPEPRPIPAREPDQPTIVSRPQSALPPPAERTPVDDLANEPETPPDEPDDRADAWVQTLLAVLGVSGIVLGVLAVIASPFLAIIVAKMRRRRLRRQAPSAVERIEGGWQEFADSAADYGYPIRPMSTRAEQAATVGGLAPLVLASVVDRAVFAPDGPAEGDDLLVWDSVDELQERLGAPRSLRERLRAAVSLTSLGGYAVTRRGGRS</sequence>
<name>A0A852WMN4_9MICO</name>
<evidence type="ECO:0000259" key="4">
    <source>
        <dbReference type="Pfam" id="PF11992"/>
    </source>
</evidence>
<feature type="domain" description="Protein-glutamine gamma-glutamyltransferase TgpA N-terminal" evidence="4">
    <location>
        <begin position="25"/>
        <end position="406"/>
    </location>
</feature>
<evidence type="ECO:0008006" key="7">
    <source>
        <dbReference type="Google" id="ProtNLM"/>
    </source>
</evidence>
<dbReference type="SUPFAM" id="SSF54001">
    <property type="entry name" value="Cysteine proteinases"/>
    <property type="match status" value="1"/>
</dbReference>
<feature type="transmembrane region" description="Helical" evidence="2">
    <location>
        <begin position="40"/>
        <end position="61"/>
    </location>
</feature>
<evidence type="ECO:0000259" key="3">
    <source>
        <dbReference type="Pfam" id="PF01841"/>
    </source>
</evidence>
<feature type="domain" description="Transglutaminase-like" evidence="3">
    <location>
        <begin position="491"/>
        <end position="575"/>
    </location>
</feature>
<feature type="transmembrane region" description="Helical" evidence="2">
    <location>
        <begin position="634"/>
        <end position="661"/>
    </location>
</feature>
<feature type="transmembrane region" description="Helical" evidence="2">
    <location>
        <begin position="68"/>
        <end position="96"/>
    </location>
</feature>
<feature type="region of interest" description="Disordered" evidence="1">
    <location>
        <begin position="571"/>
        <end position="626"/>
    </location>
</feature>
<gene>
    <name evidence="5" type="ORF">BJY17_000139</name>
</gene>
<evidence type="ECO:0000313" key="6">
    <source>
        <dbReference type="Proteomes" id="UP000549066"/>
    </source>
</evidence>
<comment type="caution">
    <text evidence="5">The sequence shown here is derived from an EMBL/GenBank/DDBJ whole genome shotgun (WGS) entry which is preliminary data.</text>
</comment>
<dbReference type="PANTHER" id="PTHR42736:SF1">
    <property type="entry name" value="PROTEIN-GLUTAMINE GAMMA-GLUTAMYLTRANSFERASE"/>
    <property type="match status" value="1"/>
</dbReference>
<evidence type="ECO:0000256" key="1">
    <source>
        <dbReference type="SAM" id="MobiDB-lite"/>
    </source>
</evidence>
<dbReference type="EMBL" id="JACCFI010000001">
    <property type="protein sequence ID" value="NYG19392.1"/>
    <property type="molecule type" value="Genomic_DNA"/>
</dbReference>